<evidence type="ECO:0000313" key="3">
    <source>
        <dbReference type="EMBL" id="WVZ94438.1"/>
    </source>
</evidence>
<accession>A0AAQ3XD30</accession>
<dbReference type="PANTHER" id="PTHR26379:SF474">
    <property type="entry name" value="OS08G0228200 PROTEIN"/>
    <property type="match status" value="1"/>
</dbReference>
<reference evidence="3 4" key="1">
    <citation type="submission" date="2024-02" db="EMBL/GenBank/DDBJ databases">
        <title>High-quality chromosome-scale genome assembly of Pensacola bahiagrass (Paspalum notatum Flugge var. saurae).</title>
        <authorList>
            <person name="Vega J.M."/>
            <person name="Podio M."/>
            <person name="Orjuela J."/>
            <person name="Siena L.A."/>
            <person name="Pessino S.C."/>
            <person name="Combes M.C."/>
            <person name="Mariac C."/>
            <person name="Albertini E."/>
            <person name="Pupilli F."/>
            <person name="Ortiz J.P.A."/>
            <person name="Leblanc O."/>
        </authorList>
    </citation>
    <scope>NUCLEOTIDE SEQUENCE [LARGE SCALE GENOMIC DNA]</scope>
    <source>
        <strain evidence="3">R1</strain>
        <tissue evidence="3">Leaf</tissue>
    </source>
</reference>
<evidence type="ECO:0000313" key="4">
    <source>
        <dbReference type="Proteomes" id="UP001341281"/>
    </source>
</evidence>
<dbReference type="Pfam" id="PF24570">
    <property type="entry name" value="BACK_BPM_SPOP"/>
    <property type="match status" value="1"/>
</dbReference>
<dbReference type="PANTHER" id="PTHR26379">
    <property type="entry name" value="BTB/POZ AND MATH DOMAIN-CONTAINING PROTEIN 1"/>
    <property type="match status" value="1"/>
</dbReference>
<evidence type="ECO:0000259" key="2">
    <source>
        <dbReference type="Pfam" id="PF24570"/>
    </source>
</evidence>
<name>A0AAQ3XD30_PASNO</name>
<keyword evidence="4" id="KW-1185">Reference proteome</keyword>
<dbReference type="InterPro" id="IPR045005">
    <property type="entry name" value="BPM1-6"/>
</dbReference>
<sequence>MDDNLDEVESQEMIKHLLVAADRYAMERMKLMCESILSKWLDIESVTTTLALADQHHCEKLKHACIAFINSSDAKDLVESKGYEHLKRACPDVFVDIWERAAKSRKL</sequence>
<dbReference type="AlphaFoldDB" id="A0AAQ3XD30"/>
<dbReference type="GO" id="GO:0016567">
    <property type="term" value="P:protein ubiquitination"/>
    <property type="evidence" value="ECO:0007669"/>
    <property type="project" value="InterPro"/>
</dbReference>
<gene>
    <name evidence="3" type="ORF">U9M48_040329</name>
</gene>
<dbReference type="InterPro" id="IPR056423">
    <property type="entry name" value="BACK_BPM_SPOP"/>
</dbReference>
<dbReference type="Gene3D" id="1.25.40.420">
    <property type="match status" value="1"/>
</dbReference>
<evidence type="ECO:0000256" key="1">
    <source>
        <dbReference type="ARBA" id="ARBA00010846"/>
    </source>
</evidence>
<proteinExistence type="inferred from homology"/>
<comment type="similarity">
    <text evidence="1">Belongs to the Tdpoz family.</text>
</comment>
<dbReference type="EMBL" id="CP144753">
    <property type="protein sequence ID" value="WVZ94438.1"/>
    <property type="molecule type" value="Genomic_DNA"/>
</dbReference>
<organism evidence="3 4">
    <name type="scientific">Paspalum notatum var. saurae</name>
    <dbReference type="NCBI Taxonomy" id="547442"/>
    <lineage>
        <taxon>Eukaryota</taxon>
        <taxon>Viridiplantae</taxon>
        <taxon>Streptophyta</taxon>
        <taxon>Embryophyta</taxon>
        <taxon>Tracheophyta</taxon>
        <taxon>Spermatophyta</taxon>
        <taxon>Magnoliopsida</taxon>
        <taxon>Liliopsida</taxon>
        <taxon>Poales</taxon>
        <taxon>Poaceae</taxon>
        <taxon>PACMAD clade</taxon>
        <taxon>Panicoideae</taxon>
        <taxon>Andropogonodae</taxon>
        <taxon>Paspaleae</taxon>
        <taxon>Paspalinae</taxon>
        <taxon>Paspalum</taxon>
    </lineage>
</organism>
<dbReference type="Proteomes" id="UP001341281">
    <property type="component" value="Chromosome 09"/>
</dbReference>
<feature type="domain" description="BPM/SPOP BACK" evidence="2">
    <location>
        <begin position="45"/>
        <end position="98"/>
    </location>
</feature>
<protein>
    <recommendedName>
        <fullName evidence="2">BPM/SPOP BACK domain-containing protein</fullName>
    </recommendedName>
</protein>